<evidence type="ECO:0000256" key="1">
    <source>
        <dbReference type="SAM" id="Phobius"/>
    </source>
</evidence>
<proteinExistence type="predicted"/>
<keyword evidence="1" id="KW-1133">Transmembrane helix</keyword>
<dbReference type="AlphaFoldDB" id="I9VWH1"/>
<comment type="caution">
    <text evidence="2">The sequence shown here is derived from an EMBL/GenBank/DDBJ whole genome shotgun (WGS) entry which is preliminary data.</text>
</comment>
<protein>
    <submittedName>
        <fullName evidence="2">Uncharacterized protein</fullName>
    </submittedName>
</protein>
<reference evidence="2 3" key="1">
    <citation type="journal article" date="2013" name="Pathog. Dis.">
        <title>Genome sequences of 65 Helicobacter pylori strains isolated from asymptomatic individuals and patients with gastric cancer, peptic ulcer disease, or gastritis.</title>
        <authorList>
            <person name="Blanchard T.G."/>
            <person name="Czinn S.J."/>
            <person name="Correa P."/>
            <person name="Nakazawa T."/>
            <person name="Keelan M."/>
            <person name="Morningstar L."/>
            <person name="Santana-Cruz I."/>
            <person name="Maroo A."/>
            <person name="McCracken C."/>
            <person name="Shefchek K."/>
            <person name="Daugherty S."/>
            <person name="Song Y."/>
            <person name="Fraser C.M."/>
            <person name="Fricke W.F."/>
        </authorList>
    </citation>
    <scope>NUCLEOTIDE SEQUENCE [LARGE SCALE GENOMIC DNA]</scope>
    <source>
        <strain evidence="2 3">Hp H-34</strain>
    </source>
</reference>
<keyword evidence="1" id="KW-0812">Transmembrane</keyword>
<keyword evidence="1" id="KW-0472">Membrane</keyword>
<evidence type="ECO:0000313" key="3">
    <source>
        <dbReference type="Proteomes" id="UP000004741"/>
    </source>
</evidence>
<organism evidence="2 3">
    <name type="scientific">Helicobacter pylori Hp H-34</name>
    <dbReference type="NCBI Taxonomy" id="992069"/>
    <lineage>
        <taxon>Bacteria</taxon>
        <taxon>Pseudomonadati</taxon>
        <taxon>Campylobacterota</taxon>
        <taxon>Epsilonproteobacteria</taxon>
        <taxon>Campylobacterales</taxon>
        <taxon>Helicobacteraceae</taxon>
        <taxon>Helicobacter</taxon>
    </lineage>
</organism>
<accession>I9VWH1</accession>
<dbReference type="PATRIC" id="fig|992069.3.peg.1206"/>
<gene>
    <name evidence="2" type="ORF">HPHPH34_1239</name>
</gene>
<evidence type="ECO:0000313" key="2">
    <source>
        <dbReference type="EMBL" id="EJB96194.1"/>
    </source>
</evidence>
<dbReference type="EMBL" id="AKPH01000005">
    <property type="protein sequence ID" value="EJB96194.1"/>
    <property type="molecule type" value="Genomic_DNA"/>
</dbReference>
<name>I9VWH1_HELPX</name>
<feature type="transmembrane region" description="Helical" evidence="1">
    <location>
        <begin position="21"/>
        <end position="39"/>
    </location>
</feature>
<sequence length="40" mass="4405">MGILQGLSVQSAFNPTRLKKILFNWIVGVKLIPLLGLNVL</sequence>
<dbReference type="Proteomes" id="UP000004741">
    <property type="component" value="Unassembled WGS sequence"/>
</dbReference>